<proteinExistence type="predicted"/>
<evidence type="ECO:0000313" key="1">
    <source>
        <dbReference type="EMBL" id="EJK47259.1"/>
    </source>
</evidence>
<sequence>MEPRNKRARPPSATLDVLGNDLLVRCASYLDADGLVQLGRTSARFGIPQAGQQRSLANEAARQQFRQNATDEEISRLPTYNDESDVGLFTGAVAVEAASVL</sequence>
<protein>
    <submittedName>
        <fullName evidence="1">Uncharacterized protein</fullName>
    </submittedName>
</protein>
<comment type="caution">
    <text evidence="1">The sequence shown here is derived from an EMBL/GenBank/DDBJ whole genome shotgun (WGS) entry which is preliminary data.</text>
</comment>
<accession>K0R5W1</accession>
<reference evidence="1 2" key="1">
    <citation type="journal article" date="2012" name="Genome Biol.">
        <title>Genome and low-iron response of an oceanic diatom adapted to chronic iron limitation.</title>
        <authorList>
            <person name="Lommer M."/>
            <person name="Specht M."/>
            <person name="Roy A.S."/>
            <person name="Kraemer L."/>
            <person name="Andreson R."/>
            <person name="Gutowska M.A."/>
            <person name="Wolf J."/>
            <person name="Bergner S.V."/>
            <person name="Schilhabel M.B."/>
            <person name="Klostermeier U.C."/>
            <person name="Beiko R.G."/>
            <person name="Rosenstiel P."/>
            <person name="Hippler M."/>
            <person name="Laroche J."/>
        </authorList>
    </citation>
    <scope>NUCLEOTIDE SEQUENCE [LARGE SCALE GENOMIC DNA]</scope>
    <source>
        <strain evidence="1 2">CCMP1005</strain>
    </source>
</reference>
<keyword evidence="2" id="KW-1185">Reference proteome</keyword>
<organism evidence="1 2">
    <name type="scientific">Thalassiosira oceanica</name>
    <name type="common">Marine diatom</name>
    <dbReference type="NCBI Taxonomy" id="159749"/>
    <lineage>
        <taxon>Eukaryota</taxon>
        <taxon>Sar</taxon>
        <taxon>Stramenopiles</taxon>
        <taxon>Ochrophyta</taxon>
        <taxon>Bacillariophyta</taxon>
        <taxon>Coscinodiscophyceae</taxon>
        <taxon>Thalassiosirophycidae</taxon>
        <taxon>Thalassiosirales</taxon>
        <taxon>Thalassiosiraceae</taxon>
        <taxon>Thalassiosira</taxon>
    </lineage>
</organism>
<dbReference type="EMBL" id="AGNL01047159">
    <property type="protein sequence ID" value="EJK47259.1"/>
    <property type="molecule type" value="Genomic_DNA"/>
</dbReference>
<dbReference type="Proteomes" id="UP000266841">
    <property type="component" value="Unassembled WGS sequence"/>
</dbReference>
<gene>
    <name evidence="1" type="ORF">THAOC_34029</name>
</gene>
<evidence type="ECO:0000313" key="2">
    <source>
        <dbReference type="Proteomes" id="UP000266841"/>
    </source>
</evidence>
<dbReference type="AlphaFoldDB" id="K0R5W1"/>
<name>K0R5W1_THAOC</name>